<keyword evidence="3" id="KW-0949">S-adenosyl-L-methionine</keyword>
<dbReference type="InterPro" id="IPR029063">
    <property type="entry name" value="SAM-dependent_MTases_sf"/>
</dbReference>
<dbReference type="PANTHER" id="PTHR30481">
    <property type="entry name" value="DNA ADENINE METHYLASE"/>
    <property type="match status" value="1"/>
</dbReference>
<gene>
    <name evidence="4" type="ORF">ACFSR5_08635</name>
</gene>
<dbReference type="GO" id="GO:0032259">
    <property type="term" value="P:methylation"/>
    <property type="evidence" value="ECO:0007669"/>
    <property type="project" value="UniProtKB-KW"/>
</dbReference>
<dbReference type="PRINTS" id="PR00505">
    <property type="entry name" value="D12N6MTFRASE"/>
</dbReference>
<name>A0ABW5KHA2_9SPHI</name>
<evidence type="ECO:0000313" key="5">
    <source>
        <dbReference type="Proteomes" id="UP001597545"/>
    </source>
</evidence>
<keyword evidence="1 4" id="KW-0489">Methyltransferase</keyword>
<dbReference type="PANTHER" id="PTHR30481:SF4">
    <property type="entry name" value="SITE-SPECIFIC DNA-METHYLTRANSFERASE (ADENINE-SPECIFIC)"/>
    <property type="match status" value="1"/>
</dbReference>
<evidence type="ECO:0000313" key="4">
    <source>
        <dbReference type="EMBL" id="MFD2547708.1"/>
    </source>
</evidence>
<dbReference type="RefSeq" id="WP_380902721.1">
    <property type="nucleotide sequence ID" value="NZ_JBHUEG010000007.1"/>
</dbReference>
<dbReference type="Gene3D" id="3.40.50.150">
    <property type="entry name" value="Vaccinia Virus protein VP39"/>
    <property type="match status" value="2"/>
</dbReference>
<accession>A0ABW5KHA2</accession>
<dbReference type="Pfam" id="PF02086">
    <property type="entry name" value="MethyltransfD12"/>
    <property type="match status" value="1"/>
</dbReference>
<dbReference type="PIRSF" id="PIRSF000398">
    <property type="entry name" value="M_m6A_EcoRV"/>
    <property type="match status" value="1"/>
</dbReference>
<keyword evidence="5" id="KW-1185">Reference proteome</keyword>
<proteinExistence type="predicted"/>
<dbReference type="GO" id="GO:0008168">
    <property type="term" value="F:methyltransferase activity"/>
    <property type="evidence" value="ECO:0007669"/>
    <property type="project" value="UniProtKB-KW"/>
</dbReference>
<dbReference type="EMBL" id="JBHULR010000003">
    <property type="protein sequence ID" value="MFD2547708.1"/>
    <property type="molecule type" value="Genomic_DNA"/>
</dbReference>
<evidence type="ECO:0000256" key="3">
    <source>
        <dbReference type="ARBA" id="ARBA00022691"/>
    </source>
</evidence>
<evidence type="ECO:0000256" key="1">
    <source>
        <dbReference type="ARBA" id="ARBA00022603"/>
    </source>
</evidence>
<reference evidence="5" key="1">
    <citation type="journal article" date="2019" name="Int. J. Syst. Evol. Microbiol.">
        <title>The Global Catalogue of Microorganisms (GCM) 10K type strain sequencing project: providing services to taxonomists for standard genome sequencing and annotation.</title>
        <authorList>
            <consortium name="The Broad Institute Genomics Platform"/>
            <consortium name="The Broad Institute Genome Sequencing Center for Infectious Disease"/>
            <person name="Wu L."/>
            <person name="Ma J."/>
        </authorList>
    </citation>
    <scope>NUCLEOTIDE SEQUENCE [LARGE SCALE GENOMIC DNA]</scope>
    <source>
        <strain evidence="5">KCTC 42662</strain>
    </source>
</reference>
<dbReference type="Proteomes" id="UP001597545">
    <property type="component" value="Unassembled WGS sequence"/>
</dbReference>
<dbReference type="InterPro" id="IPR012327">
    <property type="entry name" value="MeTrfase_D12"/>
</dbReference>
<keyword evidence="2" id="KW-0808">Transferase</keyword>
<evidence type="ECO:0000256" key="2">
    <source>
        <dbReference type="ARBA" id="ARBA00022679"/>
    </source>
</evidence>
<sequence length="276" mass="31428">MGDLKTPITYYGGKQNLLSTIIPLFPQHDTYVEPFVGGGAVFWAKRPSEVEIINDYNRELINFYEVCQNEFIELEKMVRISLHSRSHHADASVMYNNPHLFTRIQRAWAVWVLSSQSFSSMLDGTWGYDIAKGTTSRKISRKRDSFTEDYAIRLQNVQIENTDALRVIRSRDSENSFHYCDPPYFNSDCGHYDGYSEEDFENLLKTLASIKGKFLMSSYPSKILSDYTKGNGWQVRTVEQSVSVANGTGSPGKKKIEVLTANYDMTNPTSSLTLFG</sequence>
<organism evidence="4 5">
    <name type="scientific">Sphingobacterium suaedae</name>
    <dbReference type="NCBI Taxonomy" id="1686402"/>
    <lineage>
        <taxon>Bacteria</taxon>
        <taxon>Pseudomonadati</taxon>
        <taxon>Bacteroidota</taxon>
        <taxon>Sphingobacteriia</taxon>
        <taxon>Sphingobacteriales</taxon>
        <taxon>Sphingobacteriaceae</taxon>
        <taxon>Sphingobacterium</taxon>
    </lineage>
</organism>
<dbReference type="SUPFAM" id="SSF53335">
    <property type="entry name" value="S-adenosyl-L-methionine-dependent methyltransferases"/>
    <property type="match status" value="1"/>
</dbReference>
<dbReference type="InterPro" id="IPR012263">
    <property type="entry name" value="M_m6A_EcoRV"/>
</dbReference>
<comment type="caution">
    <text evidence="4">The sequence shown here is derived from an EMBL/GenBank/DDBJ whole genome shotgun (WGS) entry which is preliminary data.</text>
</comment>
<protein>
    <submittedName>
        <fullName evidence="4">DNA adenine methylase</fullName>
    </submittedName>
</protein>